<organism evidence="10 11">
    <name type="scientific">Polystyrenella longa</name>
    <dbReference type="NCBI Taxonomy" id="2528007"/>
    <lineage>
        <taxon>Bacteria</taxon>
        <taxon>Pseudomonadati</taxon>
        <taxon>Planctomycetota</taxon>
        <taxon>Planctomycetia</taxon>
        <taxon>Planctomycetales</taxon>
        <taxon>Planctomycetaceae</taxon>
        <taxon>Polystyrenella</taxon>
    </lineage>
</organism>
<evidence type="ECO:0000256" key="4">
    <source>
        <dbReference type="ARBA" id="ARBA00022692"/>
    </source>
</evidence>
<dbReference type="GO" id="GO:0015199">
    <property type="term" value="F:amino-acid betaine transmembrane transporter activity"/>
    <property type="evidence" value="ECO:0007669"/>
    <property type="project" value="TreeGrafter"/>
</dbReference>
<evidence type="ECO:0000313" key="10">
    <source>
        <dbReference type="EMBL" id="QDU79948.1"/>
    </source>
</evidence>
<feature type="transmembrane region" description="Helical" evidence="9">
    <location>
        <begin position="57"/>
        <end position="78"/>
    </location>
</feature>
<dbReference type="Proteomes" id="UP000317178">
    <property type="component" value="Chromosome"/>
</dbReference>
<evidence type="ECO:0000256" key="7">
    <source>
        <dbReference type="ARBA" id="ARBA00038032"/>
    </source>
</evidence>
<keyword evidence="4 8" id="KW-0812">Transmembrane</keyword>
<evidence type="ECO:0000256" key="5">
    <source>
        <dbReference type="ARBA" id="ARBA00022989"/>
    </source>
</evidence>
<dbReference type="OrthoDB" id="21828at2"/>
<dbReference type="GO" id="GO:0031460">
    <property type="term" value="P:glycine betaine transport"/>
    <property type="evidence" value="ECO:0007669"/>
    <property type="project" value="TreeGrafter"/>
</dbReference>
<feature type="transmembrane region" description="Helical" evidence="9">
    <location>
        <begin position="31"/>
        <end position="50"/>
    </location>
</feature>
<keyword evidence="3" id="KW-1003">Cell membrane</keyword>
<reference evidence="10 11" key="1">
    <citation type="submission" date="2019-02" db="EMBL/GenBank/DDBJ databases">
        <title>Deep-cultivation of Planctomycetes and their phenomic and genomic characterization uncovers novel biology.</title>
        <authorList>
            <person name="Wiegand S."/>
            <person name="Jogler M."/>
            <person name="Boedeker C."/>
            <person name="Pinto D."/>
            <person name="Vollmers J."/>
            <person name="Rivas-Marin E."/>
            <person name="Kohn T."/>
            <person name="Peeters S.H."/>
            <person name="Heuer A."/>
            <person name="Rast P."/>
            <person name="Oberbeckmann S."/>
            <person name="Bunk B."/>
            <person name="Jeske O."/>
            <person name="Meyerdierks A."/>
            <person name="Storesund J.E."/>
            <person name="Kallscheuer N."/>
            <person name="Luecker S."/>
            <person name="Lage O.M."/>
            <person name="Pohl T."/>
            <person name="Merkel B.J."/>
            <person name="Hornburger P."/>
            <person name="Mueller R.-W."/>
            <person name="Bruemmer F."/>
            <person name="Labrenz M."/>
            <person name="Spormann A.M."/>
            <person name="Op den Camp H."/>
            <person name="Overmann J."/>
            <person name="Amann R."/>
            <person name="Jetten M.S.M."/>
            <person name="Mascher T."/>
            <person name="Medema M.H."/>
            <person name="Devos D.P."/>
            <person name="Kaster A.-K."/>
            <person name="Ovreas L."/>
            <person name="Rohde M."/>
            <person name="Galperin M.Y."/>
            <person name="Jogler C."/>
        </authorList>
    </citation>
    <scope>NUCLEOTIDE SEQUENCE [LARGE SCALE GENOMIC DNA]</scope>
    <source>
        <strain evidence="10 11">Pla110</strain>
    </source>
</reference>
<comment type="subcellular location">
    <subcellularLocation>
        <location evidence="1 8">Cell membrane</location>
        <topology evidence="1 8">Multi-pass membrane protein</topology>
    </subcellularLocation>
</comment>
<dbReference type="EMBL" id="CP036281">
    <property type="protein sequence ID" value="QDU79948.1"/>
    <property type="molecule type" value="Genomic_DNA"/>
</dbReference>
<dbReference type="FunFam" id="1.10.3730.20:FF:000001">
    <property type="entry name" value="Quaternary ammonium compound resistance transporter SugE"/>
    <property type="match status" value="1"/>
</dbReference>
<dbReference type="PANTHER" id="PTHR30561:SF1">
    <property type="entry name" value="MULTIDRUG TRANSPORTER EMRE"/>
    <property type="match status" value="1"/>
</dbReference>
<dbReference type="GO" id="GO:0015220">
    <property type="term" value="F:choline transmembrane transporter activity"/>
    <property type="evidence" value="ECO:0007669"/>
    <property type="project" value="TreeGrafter"/>
</dbReference>
<keyword evidence="11" id="KW-1185">Reference proteome</keyword>
<accession>A0A518CL40</accession>
<evidence type="ECO:0000313" key="11">
    <source>
        <dbReference type="Proteomes" id="UP000317178"/>
    </source>
</evidence>
<dbReference type="InterPro" id="IPR045324">
    <property type="entry name" value="Small_multidrug_res"/>
</dbReference>
<dbReference type="KEGG" id="plon:Pla110_16700"/>
<dbReference type="Pfam" id="PF00893">
    <property type="entry name" value="Multi_Drug_Res"/>
    <property type="match status" value="1"/>
</dbReference>
<evidence type="ECO:0000256" key="8">
    <source>
        <dbReference type="RuleBase" id="RU003942"/>
    </source>
</evidence>
<evidence type="ECO:0000256" key="3">
    <source>
        <dbReference type="ARBA" id="ARBA00022475"/>
    </source>
</evidence>
<evidence type="ECO:0000256" key="6">
    <source>
        <dbReference type="ARBA" id="ARBA00023136"/>
    </source>
</evidence>
<dbReference type="Gene3D" id="1.10.3730.20">
    <property type="match status" value="1"/>
</dbReference>
<comment type="similarity">
    <text evidence="7 8">Belongs to the drug/metabolite transporter (DMT) superfamily. Small multidrug resistance (SMR) (TC 2.A.7.1) family.</text>
</comment>
<gene>
    <name evidence="10" type="primary">emrE</name>
    <name evidence="10" type="ORF">Pla110_16700</name>
</gene>
<dbReference type="GO" id="GO:0015297">
    <property type="term" value="F:antiporter activity"/>
    <property type="evidence" value="ECO:0007669"/>
    <property type="project" value="TreeGrafter"/>
</dbReference>
<dbReference type="SUPFAM" id="SSF103481">
    <property type="entry name" value="Multidrug resistance efflux transporter EmrE"/>
    <property type="match status" value="1"/>
</dbReference>
<dbReference type="RefSeq" id="WP_144994951.1">
    <property type="nucleotide sequence ID" value="NZ_CP036281.1"/>
</dbReference>
<sequence>MEYLFLALAIVAEVIGTTALTASQRMTRPFPTLLMIVAYGIAFYLLSLTLEKIPTGIVYAIWSACGIVLISIIGFVMFKQTLDTAALIGMGLIIAGVLVINLFSGSVSH</sequence>
<keyword evidence="2" id="KW-0813">Transport</keyword>
<keyword evidence="6 9" id="KW-0472">Membrane</keyword>
<dbReference type="AlphaFoldDB" id="A0A518CL40"/>
<dbReference type="InterPro" id="IPR000390">
    <property type="entry name" value="Small_drug/metabolite_transptr"/>
</dbReference>
<evidence type="ECO:0000256" key="1">
    <source>
        <dbReference type="ARBA" id="ARBA00004651"/>
    </source>
</evidence>
<feature type="transmembrane region" description="Helical" evidence="9">
    <location>
        <begin position="84"/>
        <end position="103"/>
    </location>
</feature>
<dbReference type="PANTHER" id="PTHR30561">
    <property type="entry name" value="SMR FAMILY PROTON-DEPENDENT DRUG EFFLUX TRANSPORTER SUGE"/>
    <property type="match status" value="1"/>
</dbReference>
<dbReference type="GO" id="GO:0005886">
    <property type="term" value="C:plasma membrane"/>
    <property type="evidence" value="ECO:0007669"/>
    <property type="project" value="UniProtKB-SubCell"/>
</dbReference>
<dbReference type="InterPro" id="IPR037185">
    <property type="entry name" value="EmrE-like"/>
</dbReference>
<keyword evidence="5 9" id="KW-1133">Transmembrane helix</keyword>
<dbReference type="GO" id="GO:1990961">
    <property type="term" value="P:xenobiotic detoxification by transmembrane export across the plasma membrane"/>
    <property type="evidence" value="ECO:0007669"/>
    <property type="project" value="UniProtKB-ARBA"/>
</dbReference>
<name>A0A518CL40_9PLAN</name>
<evidence type="ECO:0000256" key="9">
    <source>
        <dbReference type="SAM" id="Phobius"/>
    </source>
</evidence>
<evidence type="ECO:0000256" key="2">
    <source>
        <dbReference type="ARBA" id="ARBA00022448"/>
    </source>
</evidence>
<proteinExistence type="inferred from homology"/>
<protein>
    <submittedName>
        <fullName evidence="10">Multidrug transporter EmrE</fullName>
    </submittedName>
</protein>